<dbReference type="Proteomes" id="UP000262440">
    <property type="component" value="Segment"/>
</dbReference>
<sequence>MSYSFVVDWNIRLKPDTPKEVISMLKQWHNNPHGFDDFLHLGIDVGAALGCRDSEGFAGVVPERNFIHGSGVVSYIRTSANFSRRAQGTDRLVGFINWLEPYIDHRDEVIGIMRGEDDLYNIHDDRVNIWSDEPSTPSHTYFEIRIVNNHAQIKYVRGDLYNLYPWVQHAY</sequence>
<name>A0A384ZXZ8_9CAUD</name>
<gene>
    <name evidence="1" type="ORF">AD1_063</name>
</gene>
<organism evidence="1 2">
    <name type="scientific">Dickeya phage vB_DsoM_AD1</name>
    <dbReference type="NCBI Taxonomy" id="2283029"/>
    <lineage>
        <taxon>Viruses</taxon>
        <taxon>Duplodnaviria</taxon>
        <taxon>Heunggongvirae</taxon>
        <taxon>Uroviricota</taxon>
        <taxon>Caudoviricetes</taxon>
        <taxon>Alexandravirus</taxon>
        <taxon>Alexandravirus AD1</taxon>
    </lineage>
</organism>
<proteinExistence type="predicted"/>
<keyword evidence="2" id="KW-1185">Reference proteome</keyword>
<reference evidence="1 2" key="1">
    <citation type="journal article" date="2018" name="Front. Microbiol.">
        <title>Jumbo Bacteriophages Are Represented Within an Increasing Diversity of Environmental Viruses Infecting the Emerging Phytopathogen, Dickeya solani.</title>
        <authorList>
            <person name="Day A.W."/>
            <person name="Ahn J."/>
            <person name="Salmond G.P.C."/>
        </authorList>
    </citation>
    <scope>NUCLEOTIDE SEQUENCE [LARGE SCALE GENOMIC DNA]</scope>
</reference>
<accession>A0A384ZXZ8</accession>
<dbReference type="EMBL" id="MH460463">
    <property type="protein sequence ID" value="AXG67107.1"/>
    <property type="molecule type" value="Genomic_DNA"/>
</dbReference>
<evidence type="ECO:0000313" key="2">
    <source>
        <dbReference type="Proteomes" id="UP000262440"/>
    </source>
</evidence>
<protein>
    <submittedName>
        <fullName evidence="1">Uncharacterized protein</fullName>
    </submittedName>
</protein>
<evidence type="ECO:0000313" key="1">
    <source>
        <dbReference type="EMBL" id="AXG67107.1"/>
    </source>
</evidence>